<keyword evidence="2" id="KW-1185">Reference proteome</keyword>
<accession>A0AAI9ZV84</accession>
<proteinExistence type="predicted"/>
<dbReference type="Proteomes" id="UP001243989">
    <property type="component" value="Unassembled WGS sequence"/>
</dbReference>
<dbReference type="RefSeq" id="XP_060447398.1">
    <property type="nucleotide sequence ID" value="XM_060582411.1"/>
</dbReference>
<dbReference type="GeneID" id="85467273"/>
<comment type="caution">
    <text evidence="1">The sequence shown here is derived from an EMBL/GenBank/DDBJ whole genome shotgun (WGS) entry which is preliminary data.</text>
</comment>
<evidence type="ECO:0000313" key="1">
    <source>
        <dbReference type="EMBL" id="KAK1638791.1"/>
    </source>
</evidence>
<dbReference type="AlphaFoldDB" id="A0AAI9ZV84"/>
<sequence>MLGTWEPRQIIEMSSFTNKETLLQLMDDQLRAEHTEIEDAASIIQDDLESQQDSADDSLRAKDLQHDENFSDIADALTRESCEVEQLIAAGGEQLSKTARQGEFISHPVVWAFIGLLTPKRRTVELIELC</sequence>
<dbReference type="EMBL" id="JAHMHQ010000006">
    <property type="protein sequence ID" value="KAK1638791.1"/>
    <property type="molecule type" value="Genomic_DNA"/>
</dbReference>
<name>A0AAI9ZV84_9PEZI</name>
<organism evidence="1 2">
    <name type="scientific">Colletotrichum phormii</name>
    <dbReference type="NCBI Taxonomy" id="359342"/>
    <lineage>
        <taxon>Eukaryota</taxon>
        <taxon>Fungi</taxon>
        <taxon>Dikarya</taxon>
        <taxon>Ascomycota</taxon>
        <taxon>Pezizomycotina</taxon>
        <taxon>Sordariomycetes</taxon>
        <taxon>Hypocreomycetidae</taxon>
        <taxon>Glomerellales</taxon>
        <taxon>Glomerellaceae</taxon>
        <taxon>Colletotrichum</taxon>
        <taxon>Colletotrichum acutatum species complex</taxon>
    </lineage>
</organism>
<protein>
    <submittedName>
        <fullName evidence="1">Uncharacterized protein</fullName>
    </submittedName>
</protein>
<evidence type="ECO:0000313" key="2">
    <source>
        <dbReference type="Proteomes" id="UP001243989"/>
    </source>
</evidence>
<reference evidence="1" key="1">
    <citation type="submission" date="2021-06" db="EMBL/GenBank/DDBJ databases">
        <title>Comparative genomics, transcriptomics and evolutionary studies reveal genomic signatures of adaptation to plant cell wall in hemibiotrophic fungi.</title>
        <authorList>
            <consortium name="DOE Joint Genome Institute"/>
            <person name="Baroncelli R."/>
            <person name="Diaz J.F."/>
            <person name="Benocci T."/>
            <person name="Peng M."/>
            <person name="Battaglia E."/>
            <person name="Haridas S."/>
            <person name="Andreopoulos W."/>
            <person name="Labutti K."/>
            <person name="Pangilinan J."/>
            <person name="Floch G.L."/>
            <person name="Makela M.R."/>
            <person name="Henrissat B."/>
            <person name="Grigoriev I.V."/>
            <person name="Crouch J.A."/>
            <person name="De Vries R.P."/>
            <person name="Sukno S.A."/>
            <person name="Thon M.R."/>
        </authorList>
    </citation>
    <scope>NUCLEOTIDE SEQUENCE</scope>
    <source>
        <strain evidence="1">CBS 102054</strain>
    </source>
</reference>
<gene>
    <name evidence="1" type="ORF">BDP81DRAFT_191568</name>
</gene>